<organism evidence="1 2">
    <name type="scientific">Fragilariopsis cylindrus CCMP1102</name>
    <dbReference type="NCBI Taxonomy" id="635003"/>
    <lineage>
        <taxon>Eukaryota</taxon>
        <taxon>Sar</taxon>
        <taxon>Stramenopiles</taxon>
        <taxon>Ochrophyta</taxon>
        <taxon>Bacillariophyta</taxon>
        <taxon>Bacillariophyceae</taxon>
        <taxon>Bacillariophycidae</taxon>
        <taxon>Bacillariales</taxon>
        <taxon>Bacillariaceae</taxon>
        <taxon>Fragilariopsis</taxon>
    </lineage>
</organism>
<sequence>MKTKSLPIVAICRQQNKNKYSPTIWQLLVIFVIVSFEQTKSSSVHAYANWLKCYIELDDEEEVIMHKHIIPFEQSQEKVYIEVQPYVSNSRSSMWMASTQQNYHDLFPSSKETESVTATTTTTTMTTSSLLKLRLKVPPSMKQKGVQFVVEVKANGVSFVGPGIMCDGDRAYSKQYDQHVLLQINSTMVSAAAAANENEEVEGSSEIDFLVGDVEIVAGWASGYKAKYTRFGAD</sequence>
<name>A0A1E7FAX5_9STRA</name>
<keyword evidence="2" id="KW-1185">Reference proteome</keyword>
<dbReference type="KEGG" id="fcy:FRACYDRAFT_239976"/>
<dbReference type="AlphaFoldDB" id="A0A1E7FAX5"/>
<dbReference type="InParanoid" id="A0A1E7FAX5"/>
<dbReference type="OrthoDB" id="45198at2759"/>
<reference evidence="1 2" key="1">
    <citation type="submission" date="2016-09" db="EMBL/GenBank/DDBJ databases">
        <title>Extensive genetic diversity and differential bi-allelic expression allows diatom success in the polar Southern Ocean.</title>
        <authorList>
            <consortium name="DOE Joint Genome Institute"/>
            <person name="Mock T."/>
            <person name="Otillar R.P."/>
            <person name="Strauss J."/>
            <person name="Dupont C."/>
            <person name="Frickenhaus S."/>
            <person name="Maumus F."/>
            <person name="Mcmullan M."/>
            <person name="Sanges R."/>
            <person name="Schmutz J."/>
            <person name="Toseland A."/>
            <person name="Valas R."/>
            <person name="Veluchamy A."/>
            <person name="Ward B.J."/>
            <person name="Allen A."/>
            <person name="Barry K."/>
            <person name="Falciatore A."/>
            <person name="Ferrante M."/>
            <person name="Fortunato A.E."/>
            <person name="Gloeckner G."/>
            <person name="Gruber A."/>
            <person name="Hipkin R."/>
            <person name="Janech M."/>
            <person name="Kroth P."/>
            <person name="Leese F."/>
            <person name="Lindquist E."/>
            <person name="Lyon B.R."/>
            <person name="Martin J."/>
            <person name="Mayer C."/>
            <person name="Parker M."/>
            <person name="Quesneville H."/>
            <person name="Raymond J."/>
            <person name="Uhlig C."/>
            <person name="Valentin K.U."/>
            <person name="Worden A.Z."/>
            <person name="Armbrust E.V."/>
            <person name="Bowler C."/>
            <person name="Green B."/>
            <person name="Moulton V."/>
            <person name="Van Oosterhout C."/>
            <person name="Grigoriev I."/>
        </authorList>
    </citation>
    <scope>NUCLEOTIDE SEQUENCE [LARGE SCALE GENOMIC DNA]</scope>
    <source>
        <strain evidence="1 2">CCMP1102</strain>
    </source>
</reference>
<accession>A0A1E7FAX5</accession>
<dbReference type="EMBL" id="KV784359">
    <property type="protein sequence ID" value="OEU15296.1"/>
    <property type="molecule type" value="Genomic_DNA"/>
</dbReference>
<proteinExistence type="predicted"/>
<protein>
    <submittedName>
        <fullName evidence="1">Uncharacterized protein</fullName>
    </submittedName>
</protein>
<evidence type="ECO:0000313" key="1">
    <source>
        <dbReference type="EMBL" id="OEU15296.1"/>
    </source>
</evidence>
<evidence type="ECO:0000313" key="2">
    <source>
        <dbReference type="Proteomes" id="UP000095751"/>
    </source>
</evidence>
<gene>
    <name evidence="1" type="ORF">FRACYDRAFT_239976</name>
</gene>
<dbReference type="Proteomes" id="UP000095751">
    <property type="component" value="Unassembled WGS sequence"/>
</dbReference>